<name>A0A067TVI2_GALM3</name>
<sequence>MRAVAFLLAFVSSTFAYTVLSPNGAQGWTNQGGQLLTWQRVDTDRANFTVLLTNQNVTGFTPQILAALVDGTLGKATMNPPNPGWPTGSHFRVNLVQDATDLNSILAQSPEFDITPSTSTSNSTTAAGTTPVTGATPTDANTGGSPTDPITVPTSAAMSDFTVQTALLAFFSLMGIALA</sequence>
<dbReference type="AlphaFoldDB" id="A0A067TVI2"/>
<proteinExistence type="predicted"/>
<keyword evidence="1 3" id="KW-0732">Signal</keyword>
<dbReference type="InterPro" id="IPR018466">
    <property type="entry name" value="Kre9/Knh1-like_N"/>
</dbReference>
<gene>
    <name evidence="5" type="ORF">GALMADRAFT_55545</name>
</gene>
<dbReference type="InterPro" id="IPR052479">
    <property type="entry name" value="GPI-anchor_Adhesion_Reg"/>
</dbReference>
<protein>
    <recommendedName>
        <fullName evidence="4">Yeast cell wall synthesis Kre9/Knh1-like N-terminal domain-containing protein</fullName>
    </recommendedName>
</protein>
<dbReference type="Pfam" id="PF10342">
    <property type="entry name" value="Kre9_KNH"/>
    <property type="match status" value="1"/>
</dbReference>
<keyword evidence="6" id="KW-1185">Reference proteome</keyword>
<dbReference type="PANTHER" id="PTHR35185">
    <property type="entry name" value="SERINE/THREONINE-RICH PROTEIN ADG2-RELATED"/>
    <property type="match status" value="1"/>
</dbReference>
<evidence type="ECO:0000313" key="6">
    <source>
        <dbReference type="Proteomes" id="UP000027222"/>
    </source>
</evidence>
<dbReference type="STRING" id="685588.A0A067TVI2"/>
<feature type="region of interest" description="Disordered" evidence="2">
    <location>
        <begin position="113"/>
        <end position="149"/>
    </location>
</feature>
<evidence type="ECO:0000313" key="5">
    <source>
        <dbReference type="EMBL" id="KDR83929.1"/>
    </source>
</evidence>
<accession>A0A067TVI2</accession>
<dbReference type="Proteomes" id="UP000027222">
    <property type="component" value="Unassembled WGS sequence"/>
</dbReference>
<feature type="compositionally biased region" description="Low complexity" evidence="2">
    <location>
        <begin position="115"/>
        <end position="138"/>
    </location>
</feature>
<evidence type="ECO:0000256" key="1">
    <source>
        <dbReference type="ARBA" id="ARBA00022729"/>
    </source>
</evidence>
<dbReference type="PANTHER" id="PTHR35185:SF1">
    <property type="entry name" value="UPF0619 GPI-ANCHORED MEMBRANE PROTEIN C1322.10"/>
    <property type="match status" value="1"/>
</dbReference>
<evidence type="ECO:0000256" key="2">
    <source>
        <dbReference type="SAM" id="MobiDB-lite"/>
    </source>
</evidence>
<evidence type="ECO:0000259" key="4">
    <source>
        <dbReference type="Pfam" id="PF10342"/>
    </source>
</evidence>
<reference evidence="6" key="1">
    <citation type="journal article" date="2014" name="Proc. Natl. Acad. Sci. U.S.A.">
        <title>Extensive sampling of basidiomycete genomes demonstrates inadequacy of the white-rot/brown-rot paradigm for wood decay fungi.</title>
        <authorList>
            <person name="Riley R."/>
            <person name="Salamov A.A."/>
            <person name="Brown D.W."/>
            <person name="Nagy L.G."/>
            <person name="Floudas D."/>
            <person name="Held B.W."/>
            <person name="Levasseur A."/>
            <person name="Lombard V."/>
            <person name="Morin E."/>
            <person name="Otillar R."/>
            <person name="Lindquist E.A."/>
            <person name="Sun H."/>
            <person name="LaButti K.M."/>
            <person name="Schmutz J."/>
            <person name="Jabbour D."/>
            <person name="Luo H."/>
            <person name="Baker S.E."/>
            <person name="Pisabarro A.G."/>
            <person name="Walton J.D."/>
            <person name="Blanchette R.A."/>
            <person name="Henrissat B."/>
            <person name="Martin F."/>
            <person name="Cullen D."/>
            <person name="Hibbett D.S."/>
            <person name="Grigoriev I.V."/>
        </authorList>
    </citation>
    <scope>NUCLEOTIDE SEQUENCE [LARGE SCALE GENOMIC DNA]</scope>
    <source>
        <strain evidence="6">CBS 339.88</strain>
    </source>
</reference>
<organism evidence="5 6">
    <name type="scientific">Galerina marginata (strain CBS 339.88)</name>
    <dbReference type="NCBI Taxonomy" id="685588"/>
    <lineage>
        <taxon>Eukaryota</taxon>
        <taxon>Fungi</taxon>
        <taxon>Dikarya</taxon>
        <taxon>Basidiomycota</taxon>
        <taxon>Agaricomycotina</taxon>
        <taxon>Agaricomycetes</taxon>
        <taxon>Agaricomycetidae</taxon>
        <taxon>Agaricales</taxon>
        <taxon>Agaricineae</taxon>
        <taxon>Strophariaceae</taxon>
        <taxon>Galerina</taxon>
    </lineage>
</organism>
<dbReference type="EMBL" id="KL142368">
    <property type="protein sequence ID" value="KDR83929.1"/>
    <property type="molecule type" value="Genomic_DNA"/>
</dbReference>
<feature type="domain" description="Yeast cell wall synthesis Kre9/Knh1-like N-terminal" evidence="4">
    <location>
        <begin position="22"/>
        <end position="114"/>
    </location>
</feature>
<evidence type="ECO:0000256" key="3">
    <source>
        <dbReference type="SAM" id="SignalP"/>
    </source>
</evidence>
<feature type="chain" id="PRO_5001647298" description="Yeast cell wall synthesis Kre9/Knh1-like N-terminal domain-containing protein" evidence="3">
    <location>
        <begin position="17"/>
        <end position="179"/>
    </location>
</feature>
<dbReference type="HOGENOM" id="CLU_088618_3_0_1"/>
<dbReference type="OrthoDB" id="5316007at2759"/>
<feature type="signal peptide" evidence="3">
    <location>
        <begin position="1"/>
        <end position="16"/>
    </location>
</feature>